<evidence type="ECO:0000256" key="6">
    <source>
        <dbReference type="ARBA" id="ARBA00023136"/>
    </source>
</evidence>
<dbReference type="AlphaFoldDB" id="A0A2I0VBB0"/>
<dbReference type="PRINTS" id="PR01386">
    <property type="entry name" value="CCMCBIOGNSIS"/>
</dbReference>
<dbReference type="GO" id="GO:0005886">
    <property type="term" value="C:plasma membrane"/>
    <property type="evidence" value="ECO:0007669"/>
    <property type="project" value="TreeGrafter"/>
</dbReference>
<protein>
    <submittedName>
        <fullName evidence="9">Cytochrome c biosynthesis ccmC-like mitochondrial protein</fullName>
    </submittedName>
</protein>
<organism evidence="9 10">
    <name type="scientific">Dendrobium catenatum</name>
    <dbReference type="NCBI Taxonomy" id="906689"/>
    <lineage>
        <taxon>Eukaryota</taxon>
        <taxon>Viridiplantae</taxon>
        <taxon>Streptophyta</taxon>
        <taxon>Embryophyta</taxon>
        <taxon>Tracheophyta</taxon>
        <taxon>Spermatophyta</taxon>
        <taxon>Magnoliopsida</taxon>
        <taxon>Liliopsida</taxon>
        <taxon>Asparagales</taxon>
        <taxon>Orchidaceae</taxon>
        <taxon>Epidendroideae</taxon>
        <taxon>Malaxideae</taxon>
        <taxon>Dendrobiinae</taxon>
        <taxon>Dendrobium</taxon>
    </lineage>
</organism>
<evidence type="ECO:0000256" key="1">
    <source>
        <dbReference type="ARBA" id="ARBA00004141"/>
    </source>
</evidence>
<dbReference type="InterPro" id="IPR003557">
    <property type="entry name" value="Cyt_c_biogenesis_CcmC"/>
</dbReference>
<evidence type="ECO:0000256" key="5">
    <source>
        <dbReference type="ARBA" id="ARBA00022989"/>
    </source>
</evidence>
<keyword evidence="4" id="KW-0201">Cytochrome c-type biogenesis</keyword>
<dbReference type="GO" id="GO:0015232">
    <property type="term" value="F:heme transmembrane transporter activity"/>
    <property type="evidence" value="ECO:0007669"/>
    <property type="project" value="InterPro"/>
</dbReference>
<feature type="transmembrane region" description="Helical" evidence="7">
    <location>
        <begin position="64"/>
        <end position="84"/>
    </location>
</feature>
<evidence type="ECO:0000259" key="8">
    <source>
        <dbReference type="Pfam" id="PF01578"/>
    </source>
</evidence>
<keyword evidence="5 7" id="KW-1133">Transmembrane helix</keyword>
<evidence type="ECO:0000313" key="10">
    <source>
        <dbReference type="Proteomes" id="UP000233837"/>
    </source>
</evidence>
<dbReference type="Proteomes" id="UP000233837">
    <property type="component" value="Unassembled WGS sequence"/>
</dbReference>
<name>A0A2I0VBB0_9ASPA</name>
<dbReference type="InterPro" id="IPR045062">
    <property type="entry name" value="Cyt_c_biogenesis_CcsA/CcmC"/>
</dbReference>
<dbReference type="Pfam" id="PF01578">
    <property type="entry name" value="Cytochrom_C_asm"/>
    <property type="match status" value="1"/>
</dbReference>
<evidence type="ECO:0000256" key="3">
    <source>
        <dbReference type="ARBA" id="ARBA00022692"/>
    </source>
</evidence>
<accession>A0A2I0VBB0</accession>
<keyword evidence="6 7" id="KW-0472">Membrane</keyword>
<dbReference type="InterPro" id="IPR002541">
    <property type="entry name" value="Cyt_c_assembly"/>
</dbReference>
<keyword evidence="3 7" id="KW-0812">Transmembrane</keyword>
<reference evidence="9 10" key="2">
    <citation type="journal article" date="2017" name="Nature">
        <title>The Apostasia genome and the evolution of orchids.</title>
        <authorList>
            <person name="Zhang G.Q."/>
            <person name="Liu K.W."/>
            <person name="Li Z."/>
            <person name="Lohaus R."/>
            <person name="Hsiao Y.Y."/>
            <person name="Niu S.C."/>
            <person name="Wang J.Y."/>
            <person name="Lin Y.C."/>
            <person name="Xu Q."/>
            <person name="Chen L.J."/>
            <person name="Yoshida K."/>
            <person name="Fujiwara S."/>
            <person name="Wang Z.W."/>
            <person name="Zhang Y.Q."/>
            <person name="Mitsuda N."/>
            <person name="Wang M."/>
            <person name="Liu G.H."/>
            <person name="Pecoraro L."/>
            <person name="Huang H.X."/>
            <person name="Xiao X.J."/>
            <person name="Lin M."/>
            <person name="Wu X.Y."/>
            <person name="Wu W.L."/>
            <person name="Chen Y.Y."/>
            <person name="Chang S.B."/>
            <person name="Sakamoto S."/>
            <person name="Ohme-Takagi M."/>
            <person name="Yagi M."/>
            <person name="Zeng S.J."/>
            <person name="Shen C.Y."/>
            <person name="Yeh C.M."/>
            <person name="Luo Y.B."/>
            <person name="Tsai W.C."/>
            <person name="Van de Peer Y."/>
            <person name="Liu Z.J."/>
        </authorList>
    </citation>
    <scope>NUCLEOTIDE SEQUENCE [LARGE SCALE GENOMIC DNA]</scope>
    <source>
        <tissue evidence="9">The whole plant</tissue>
    </source>
</reference>
<evidence type="ECO:0000256" key="4">
    <source>
        <dbReference type="ARBA" id="ARBA00022748"/>
    </source>
</evidence>
<dbReference type="GO" id="GO:0017004">
    <property type="term" value="P:cytochrome complex assembly"/>
    <property type="evidence" value="ECO:0007669"/>
    <property type="project" value="UniProtKB-KW"/>
</dbReference>
<evidence type="ECO:0000256" key="2">
    <source>
        <dbReference type="ARBA" id="ARBA00005840"/>
    </source>
</evidence>
<comment type="subcellular location">
    <subcellularLocation>
        <location evidence="1">Membrane</location>
        <topology evidence="1">Multi-pass membrane protein</topology>
    </subcellularLocation>
</comment>
<sequence length="95" mass="11062">MSILVYVAMAINSFLFTLTKRPIFLYSSETSIEMGVFSTLLTLVTGEFWGRPILDTIHVLDPRFSFVFILFLNYMVHFVFKSFMLNQILFSSIMD</sequence>
<proteinExistence type="inferred from homology"/>
<evidence type="ECO:0000313" key="9">
    <source>
        <dbReference type="EMBL" id="PKU60687.1"/>
    </source>
</evidence>
<dbReference type="EMBL" id="KZ503897">
    <property type="protein sequence ID" value="PKU60687.1"/>
    <property type="molecule type" value="Genomic_DNA"/>
</dbReference>
<reference evidence="9 10" key="1">
    <citation type="journal article" date="2016" name="Sci. Rep.">
        <title>The Dendrobium catenatum Lindl. genome sequence provides insights into polysaccharide synthase, floral development and adaptive evolution.</title>
        <authorList>
            <person name="Zhang G.Q."/>
            <person name="Xu Q."/>
            <person name="Bian C."/>
            <person name="Tsai W.C."/>
            <person name="Yeh C.M."/>
            <person name="Liu K.W."/>
            <person name="Yoshida K."/>
            <person name="Zhang L.S."/>
            <person name="Chang S.B."/>
            <person name="Chen F."/>
            <person name="Shi Y."/>
            <person name="Su Y.Y."/>
            <person name="Zhang Y.Q."/>
            <person name="Chen L.J."/>
            <person name="Yin Y."/>
            <person name="Lin M."/>
            <person name="Huang H."/>
            <person name="Deng H."/>
            <person name="Wang Z.W."/>
            <person name="Zhu S.L."/>
            <person name="Zhao X."/>
            <person name="Deng C."/>
            <person name="Niu S.C."/>
            <person name="Huang J."/>
            <person name="Wang M."/>
            <person name="Liu G.H."/>
            <person name="Yang H.J."/>
            <person name="Xiao X.J."/>
            <person name="Hsiao Y.Y."/>
            <person name="Wu W.L."/>
            <person name="Chen Y.Y."/>
            <person name="Mitsuda N."/>
            <person name="Ohme-Takagi M."/>
            <person name="Luo Y.B."/>
            <person name="Van de Peer Y."/>
            <person name="Liu Z.J."/>
        </authorList>
    </citation>
    <scope>NUCLEOTIDE SEQUENCE [LARGE SCALE GENOMIC DNA]</scope>
    <source>
        <tissue evidence="9">The whole plant</tissue>
    </source>
</reference>
<dbReference type="GO" id="GO:0020037">
    <property type="term" value="F:heme binding"/>
    <property type="evidence" value="ECO:0007669"/>
    <property type="project" value="InterPro"/>
</dbReference>
<evidence type="ECO:0000256" key="7">
    <source>
        <dbReference type="SAM" id="Phobius"/>
    </source>
</evidence>
<feature type="domain" description="Cytochrome c assembly protein" evidence="8">
    <location>
        <begin position="1"/>
        <end position="80"/>
    </location>
</feature>
<dbReference type="PANTHER" id="PTHR30071:SF1">
    <property type="entry name" value="CYTOCHROME B_B6 PROTEIN-RELATED"/>
    <property type="match status" value="1"/>
</dbReference>
<comment type="similarity">
    <text evidence="2">Belongs to the CcmC/CycZ/HelC family.</text>
</comment>
<dbReference type="PANTHER" id="PTHR30071">
    <property type="entry name" value="HEME EXPORTER PROTEIN C"/>
    <property type="match status" value="1"/>
</dbReference>
<gene>
    <name evidence="9" type="primary">CCMC</name>
    <name evidence="9" type="ORF">MA16_Dca022601</name>
</gene>
<dbReference type="STRING" id="906689.A0A2I0VBB0"/>
<keyword evidence="10" id="KW-1185">Reference proteome</keyword>